<gene>
    <name evidence="1" type="ORF">WKI67_40015</name>
</gene>
<evidence type="ECO:0000313" key="2">
    <source>
        <dbReference type="Proteomes" id="UP001377168"/>
    </source>
</evidence>
<name>A0ACC6Q756_9ACTN</name>
<accession>A0ACC6Q756</accession>
<dbReference type="Proteomes" id="UP001377168">
    <property type="component" value="Unassembled WGS sequence"/>
</dbReference>
<keyword evidence="2" id="KW-1185">Reference proteome</keyword>
<sequence length="408" mass="45078">MSTNDFVVPAHALPASITHEATRRRLTGTGLPAEDRLIRFAPLAESRVVSVPALLAEGADTAELDPYIADLLLIGHLRSEEYDAQEVVLDGATGRVFSMDLFEDSPGLIDVIPLAPSLDALARFLEHVDDFRSMRGRFAAPAGRTGPEAVAEASRLLMSVFTDEDWGQEGWGTVHPPSEWDHPLPAFWRIAAVIRPLARIAGPGQGLRLDLPSGLLDDEFGPDEMVRIEESALPAALVHEPTRRFLTEVGLPRDGIMFGMDGDDTRLPTLPEDRASSQRNPAHRHLWNGTDELPPDAEHMVVLGGLMHDFIVLIDGRTGAVHYAEYDADRVVPVNADISTLAFTVWMHSREGHLDEEHRFTHDFYHQLAETMTEVLSSVDPIACLPATDEDDYRYWPEVFHDEAGGVL</sequence>
<organism evidence="1 2">
    <name type="scientific">Streptomyces achmelvichensis</name>
    <dbReference type="NCBI Taxonomy" id="3134111"/>
    <lineage>
        <taxon>Bacteria</taxon>
        <taxon>Bacillati</taxon>
        <taxon>Actinomycetota</taxon>
        <taxon>Actinomycetes</taxon>
        <taxon>Kitasatosporales</taxon>
        <taxon>Streptomycetaceae</taxon>
        <taxon>Streptomyces</taxon>
    </lineage>
</organism>
<comment type="caution">
    <text evidence="1">The sequence shown here is derived from an EMBL/GenBank/DDBJ whole genome shotgun (WGS) entry which is preliminary data.</text>
</comment>
<proteinExistence type="predicted"/>
<reference evidence="1" key="1">
    <citation type="submission" date="2024-03" db="EMBL/GenBank/DDBJ databases">
        <title>Novel Streptomyces species of biotechnological and ecological value are a feature of Machair soil.</title>
        <authorList>
            <person name="Prole J.R."/>
            <person name="Goodfellow M."/>
            <person name="Allenby N."/>
            <person name="Ward A.C."/>
        </authorList>
    </citation>
    <scope>NUCLEOTIDE SEQUENCE</scope>
    <source>
        <strain evidence="1">MS2.AVA.5</strain>
    </source>
</reference>
<dbReference type="EMBL" id="JBBKAJ010000022">
    <property type="protein sequence ID" value="MEJ8639547.1"/>
    <property type="molecule type" value="Genomic_DNA"/>
</dbReference>
<protein>
    <submittedName>
        <fullName evidence="1">SUKH-4 family immunity protein</fullName>
    </submittedName>
</protein>
<evidence type="ECO:0000313" key="1">
    <source>
        <dbReference type="EMBL" id="MEJ8639547.1"/>
    </source>
</evidence>